<dbReference type="AlphaFoldDB" id="T1IS66"/>
<reference evidence="3" key="2">
    <citation type="submission" date="2015-02" db="UniProtKB">
        <authorList>
            <consortium name="EnsemblMetazoa"/>
        </authorList>
    </citation>
    <scope>IDENTIFICATION</scope>
</reference>
<dbReference type="EMBL" id="JH431424">
    <property type="status" value="NOT_ANNOTATED_CDS"/>
    <property type="molecule type" value="Genomic_DNA"/>
</dbReference>
<dbReference type="STRING" id="126957.T1IS66"/>
<evidence type="ECO:0000313" key="3">
    <source>
        <dbReference type="EnsemblMetazoa" id="SMAR003929-PA"/>
    </source>
</evidence>
<evidence type="ECO:0008006" key="5">
    <source>
        <dbReference type="Google" id="ProtNLM"/>
    </source>
</evidence>
<proteinExistence type="inferred from homology"/>
<reference evidence="4" key="1">
    <citation type="submission" date="2011-05" db="EMBL/GenBank/DDBJ databases">
        <authorList>
            <person name="Richards S.R."/>
            <person name="Qu J."/>
            <person name="Jiang H."/>
            <person name="Jhangiani S.N."/>
            <person name="Agravi P."/>
            <person name="Goodspeed R."/>
            <person name="Gross S."/>
            <person name="Mandapat C."/>
            <person name="Jackson L."/>
            <person name="Mathew T."/>
            <person name="Pu L."/>
            <person name="Thornton R."/>
            <person name="Saada N."/>
            <person name="Wilczek-Boney K.B."/>
            <person name="Lee S."/>
            <person name="Kovar C."/>
            <person name="Wu Y."/>
            <person name="Scherer S.E."/>
            <person name="Worley K.C."/>
            <person name="Muzny D.M."/>
            <person name="Gibbs R."/>
        </authorList>
    </citation>
    <scope>NUCLEOTIDE SEQUENCE</scope>
    <source>
        <strain evidence="4">Brora</strain>
    </source>
</reference>
<evidence type="ECO:0000256" key="1">
    <source>
        <dbReference type="ARBA" id="ARBA00034127"/>
    </source>
</evidence>
<dbReference type="PANTHER" id="PTHR13349:SF2">
    <property type="entry name" value="TRANSLATION MACHINERY-ASSOCIATED PROTEIN 16"/>
    <property type="match status" value="1"/>
</dbReference>
<dbReference type="PANTHER" id="PTHR13349">
    <property type="entry name" value="TRANSLATION MACHINERY-ASSOCIATED PROTEIN 16"/>
    <property type="match status" value="1"/>
</dbReference>
<evidence type="ECO:0000313" key="4">
    <source>
        <dbReference type="Proteomes" id="UP000014500"/>
    </source>
</evidence>
<dbReference type="InterPro" id="IPR021346">
    <property type="entry name" value="Tma16"/>
</dbReference>
<accession>T1IS66</accession>
<dbReference type="Gene3D" id="1.20.1440.170">
    <property type="entry name" value="Translation machinery-associated protein 16-like"/>
    <property type="match status" value="1"/>
</dbReference>
<dbReference type="PhylomeDB" id="T1IS66"/>
<dbReference type="EnsemblMetazoa" id="SMAR003929-RA">
    <property type="protein sequence ID" value="SMAR003929-PA"/>
    <property type="gene ID" value="SMAR003929"/>
</dbReference>
<protein>
    <recommendedName>
        <fullName evidence="5">Translation machinery-associated protein 16</fullName>
    </recommendedName>
</protein>
<organism evidence="3 4">
    <name type="scientific">Strigamia maritima</name>
    <name type="common">European centipede</name>
    <name type="synonym">Geophilus maritimus</name>
    <dbReference type="NCBI Taxonomy" id="126957"/>
    <lineage>
        <taxon>Eukaryota</taxon>
        <taxon>Metazoa</taxon>
        <taxon>Ecdysozoa</taxon>
        <taxon>Arthropoda</taxon>
        <taxon>Myriapoda</taxon>
        <taxon>Chilopoda</taxon>
        <taxon>Pleurostigmophora</taxon>
        <taxon>Geophilomorpha</taxon>
        <taxon>Linotaeniidae</taxon>
        <taxon>Strigamia</taxon>
    </lineage>
</organism>
<dbReference type="InterPro" id="IPR038356">
    <property type="entry name" value="Tma16_sf"/>
</dbReference>
<feature type="region of interest" description="Disordered" evidence="2">
    <location>
        <begin position="1"/>
        <end position="21"/>
    </location>
</feature>
<dbReference type="Proteomes" id="UP000014500">
    <property type="component" value="Unassembled WGS sequence"/>
</dbReference>
<comment type="similarity">
    <text evidence="1">Belongs to the TMA16 family.</text>
</comment>
<keyword evidence="4" id="KW-1185">Reference proteome</keyword>
<dbReference type="eggNOG" id="ENOG502RXYZ">
    <property type="taxonomic scope" value="Eukaryota"/>
</dbReference>
<name>T1IS66_STRMM</name>
<sequence length="135" mass="15687">MTKPAKAKKPKAKQPLKKGIHPNSRKAMKVMGAALRQDRLAARKSSKLQKRQIIVNKLEWFRDHLEENTKKLTNEEILHLIETYFRRFDSELEQISIVHGIKGRKSQQHAARHDVISHQIETDERDFNTCGIGKI</sequence>
<dbReference type="OMA" id="KEXEKLQ"/>
<dbReference type="GO" id="GO:0005634">
    <property type="term" value="C:nucleus"/>
    <property type="evidence" value="ECO:0007669"/>
    <property type="project" value="TreeGrafter"/>
</dbReference>
<dbReference type="Pfam" id="PF11176">
    <property type="entry name" value="Tma16"/>
    <property type="match status" value="1"/>
</dbReference>
<dbReference type="HOGENOM" id="CLU_1888389_0_0_1"/>
<evidence type="ECO:0000256" key="2">
    <source>
        <dbReference type="SAM" id="MobiDB-lite"/>
    </source>
</evidence>